<evidence type="ECO:0000256" key="3">
    <source>
        <dbReference type="ARBA" id="ARBA00023002"/>
    </source>
</evidence>
<evidence type="ECO:0000256" key="2">
    <source>
        <dbReference type="ARBA" id="ARBA00022729"/>
    </source>
</evidence>
<protein>
    <submittedName>
        <fullName evidence="7">DsbA family protein</fullName>
    </submittedName>
</protein>
<keyword evidence="8" id="KW-1185">Reference proteome</keyword>
<dbReference type="Proteomes" id="UP001596356">
    <property type="component" value="Unassembled WGS sequence"/>
</dbReference>
<dbReference type="SUPFAM" id="SSF52833">
    <property type="entry name" value="Thioredoxin-like"/>
    <property type="match status" value="1"/>
</dbReference>
<keyword evidence="4" id="KW-1015">Disulfide bond</keyword>
<dbReference type="InterPro" id="IPR036249">
    <property type="entry name" value="Thioredoxin-like_sf"/>
</dbReference>
<gene>
    <name evidence="7" type="ORF">ACFQBT_12045</name>
</gene>
<dbReference type="CDD" id="cd02972">
    <property type="entry name" value="DsbA_family"/>
    <property type="match status" value="1"/>
</dbReference>
<evidence type="ECO:0000259" key="6">
    <source>
        <dbReference type="Pfam" id="PF13462"/>
    </source>
</evidence>
<keyword evidence="3" id="KW-0560">Oxidoreductase</keyword>
<name>A0ABW2ATZ9_9MICO</name>
<comment type="similarity">
    <text evidence="1">Belongs to the thioredoxin family. DsbA subfamily.</text>
</comment>
<evidence type="ECO:0000256" key="4">
    <source>
        <dbReference type="ARBA" id="ARBA00023157"/>
    </source>
</evidence>
<dbReference type="InterPro" id="IPR012336">
    <property type="entry name" value="Thioredoxin-like_fold"/>
</dbReference>
<proteinExistence type="inferred from homology"/>
<keyword evidence="5" id="KW-0676">Redox-active center</keyword>
<dbReference type="Pfam" id="PF13462">
    <property type="entry name" value="Thioredoxin_4"/>
    <property type="match status" value="1"/>
</dbReference>
<sequence length="195" mass="20783">MSINVPAGGRPDGDGVLLYPEVAAQPGAATVDIYEDFQCPYCAQFEHQNGASVKALARDGRVIVVVHMMTFLDENFGNDSSRRAANAAFGAADAGHFADFHSTVFANQPDEGGGYTDDELVGFGQQVGIESTALDTFSGVVREHTYADYVAATEQRAEVNGVQGTPGFFVNGLQLSDPAVLQDLLTRRGSFEELI</sequence>
<evidence type="ECO:0000256" key="1">
    <source>
        <dbReference type="ARBA" id="ARBA00005791"/>
    </source>
</evidence>
<reference evidence="8" key="1">
    <citation type="journal article" date="2019" name="Int. J. Syst. Evol. Microbiol.">
        <title>The Global Catalogue of Microorganisms (GCM) 10K type strain sequencing project: providing services to taxonomists for standard genome sequencing and annotation.</title>
        <authorList>
            <consortium name="The Broad Institute Genomics Platform"/>
            <consortium name="The Broad Institute Genome Sequencing Center for Infectious Disease"/>
            <person name="Wu L."/>
            <person name="Ma J."/>
        </authorList>
    </citation>
    <scope>NUCLEOTIDE SEQUENCE [LARGE SCALE GENOMIC DNA]</scope>
    <source>
        <strain evidence="8">NBRC 106593</strain>
    </source>
</reference>
<evidence type="ECO:0000256" key="5">
    <source>
        <dbReference type="ARBA" id="ARBA00023284"/>
    </source>
</evidence>
<evidence type="ECO:0000313" key="8">
    <source>
        <dbReference type="Proteomes" id="UP001596356"/>
    </source>
</evidence>
<evidence type="ECO:0000313" key="7">
    <source>
        <dbReference type="EMBL" id="MFC6714507.1"/>
    </source>
</evidence>
<organism evidence="7 8">
    <name type="scientific">Branchiibius cervicis</name>
    <dbReference type="NCBI Taxonomy" id="908252"/>
    <lineage>
        <taxon>Bacteria</taxon>
        <taxon>Bacillati</taxon>
        <taxon>Actinomycetota</taxon>
        <taxon>Actinomycetes</taxon>
        <taxon>Micrococcales</taxon>
        <taxon>Dermacoccaceae</taxon>
        <taxon>Branchiibius</taxon>
    </lineage>
</organism>
<feature type="domain" description="Thioredoxin-like fold" evidence="6">
    <location>
        <begin position="30"/>
        <end position="179"/>
    </location>
</feature>
<dbReference type="Gene3D" id="3.40.30.10">
    <property type="entry name" value="Glutaredoxin"/>
    <property type="match status" value="1"/>
</dbReference>
<accession>A0ABW2ATZ9</accession>
<dbReference type="EMBL" id="JBHSWJ010000002">
    <property type="protein sequence ID" value="MFC6714507.1"/>
    <property type="molecule type" value="Genomic_DNA"/>
</dbReference>
<dbReference type="RefSeq" id="WP_377822967.1">
    <property type="nucleotide sequence ID" value="NZ_JBHSWJ010000002.1"/>
</dbReference>
<keyword evidence="2" id="KW-0732">Signal</keyword>
<dbReference type="PANTHER" id="PTHR13887:SF14">
    <property type="entry name" value="DISULFIDE BOND FORMATION PROTEIN D"/>
    <property type="match status" value="1"/>
</dbReference>
<comment type="caution">
    <text evidence="7">The sequence shown here is derived from an EMBL/GenBank/DDBJ whole genome shotgun (WGS) entry which is preliminary data.</text>
</comment>
<dbReference type="PANTHER" id="PTHR13887">
    <property type="entry name" value="GLUTATHIONE S-TRANSFERASE KAPPA"/>
    <property type="match status" value="1"/>
</dbReference>